<organism evidence="1">
    <name type="scientific">viral metagenome</name>
    <dbReference type="NCBI Taxonomy" id="1070528"/>
    <lineage>
        <taxon>unclassified sequences</taxon>
        <taxon>metagenomes</taxon>
        <taxon>organismal metagenomes</taxon>
    </lineage>
</organism>
<gene>
    <name evidence="1" type="ORF">MM415A05061_0005</name>
</gene>
<reference evidence="1" key="1">
    <citation type="submission" date="2020-03" db="EMBL/GenBank/DDBJ databases">
        <title>The deep terrestrial virosphere.</title>
        <authorList>
            <person name="Holmfeldt K."/>
            <person name="Nilsson E."/>
            <person name="Simone D."/>
            <person name="Lopez-Fernandez M."/>
            <person name="Wu X."/>
            <person name="de Brujin I."/>
            <person name="Lundin D."/>
            <person name="Andersson A."/>
            <person name="Bertilsson S."/>
            <person name="Dopson M."/>
        </authorList>
    </citation>
    <scope>NUCLEOTIDE SEQUENCE</scope>
    <source>
        <strain evidence="1">MM415A05061</strain>
    </source>
</reference>
<name>A0A6M3JGW5_9ZZZZ</name>
<proteinExistence type="predicted"/>
<accession>A0A6M3JGW5</accession>
<protein>
    <submittedName>
        <fullName evidence="1">Uncharacterized protein</fullName>
    </submittedName>
</protein>
<evidence type="ECO:0000313" key="1">
    <source>
        <dbReference type="EMBL" id="QJA69106.1"/>
    </source>
</evidence>
<sequence length="77" mass="9013">MGIIIQDRLQNIEARIDYKPSGKKDWDYQTSLSKWLKGKLDFCKIDEATFTDKMVIATVAFDKDHTIYILVPEDIFK</sequence>
<dbReference type="EMBL" id="MT141678">
    <property type="protein sequence ID" value="QJA69106.1"/>
    <property type="molecule type" value="Genomic_DNA"/>
</dbReference>
<dbReference type="AlphaFoldDB" id="A0A6M3JGW5"/>